<keyword evidence="3" id="KW-1185">Reference proteome</keyword>
<dbReference type="AlphaFoldDB" id="A0AAD7HYN5"/>
<evidence type="ECO:0000313" key="3">
    <source>
        <dbReference type="Proteomes" id="UP001215598"/>
    </source>
</evidence>
<protein>
    <submittedName>
        <fullName evidence="2">Uncharacterized protein</fullName>
    </submittedName>
</protein>
<gene>
    <name evidence="2" type="ORF">B0H16DRAFT_1583604</name>
</gene>
<evidence type="ECO:0000256" key="1">
    <source>
        <dbReference type="SAM" id="MobiDB-lite"/>
    </source>
</evidence>
<feature type="compositionally biased region" description="Polar residues" evidence="1">
    <location>
        <begin position="126"/>
        <end position="136"/>
    </location>
</feature>
<comment type="caution">
    <text evidence="2">The sequence shown here is derived from an EMBL/GenBank/DDBJ whole genome shotgun (WGS) entry which is preliminary data.</text>
</comment>
<accession>A0AAD7HYN5</accession>
<reference evidence="2" key="1">
    <citation type="submission" date="2023-03" db="EMBL/GenBank/DDBJ databases">
        <title>Massive genome expansion in bonnet fungi (Mycena s.s.) driven by repeated elements and novel gene families across ecological guilds.</title>
        <authorList>
            <consortium name="Lawrence Berkeley National Laboratory"/>
            <person name="Harder C.B."/>
            <person name="Miyauchi S."/>
            <person name="Viragh M."/>
            <person name="Kuo A."/>
            <person name="Thoen E."/>
            <person name="Andreopoulos B."/>
            <person name="Lu D."/>
            <person name="Skrede I."/>
            <person name="Drula E."/>
            <person name="Henrissat B."/>
            <person name="Morin E."/>
            <person name="Kohler A."/>
            <person name="Barry K."/>
            <person name="LaButti K."/>
            <person name="Morin E."/>
            <person name="Salamov A."/>
            <person name="Lipzen A."/>
            <person name="Mereny Z."/>
            <person name="Hegedus B."/>
            <person name="Baldrian P."/>
            <person name="Stursova M."/>
            <person name="Weitz H."/>
            <person name="Taylor A."/>
            <person name="Grigoriev I.V."/>
            <person name="Nagy L.G."/>
            <person name="Martin F."/>
            <person name="Kauserud H."/>
        </authorList>
    </citation>
    <scope>NUCLEOTIDE SEQUENCE</scope>
    <source>
        <strain evidence="2">CBHHK182m</strain>
    </source>
</reference>
<evidence type="ECO:0000313" key="2">
    <source>
        <dbReference type="EMBL" id="KAJ7731344.1"/>
    </source>
</evidence>
<sequence length="136" mass="14957">MVAFAMNLEQFATVLESTKAVSRIRFVSFLSFLPCVCAVGPFNPSLCSSPRLLSSSPTFHRTQCDVGPRQRCHCPPPPWRVLRGDLNIFGLEATWRDPGVATVPSPAPGNTPTYRHPIPHQIPDAPSSSFFPSRSH</sequence>
<dbReference type="Proteomes" id="UP001215598">
    <property type="component" value="Unassembled WGS sequence"/>
</dbReference>
<dbReference type="EMBL" id="JARKIB010000153">
    <property type="protein sequence ID" value="KAJ7731344.1"/>
    <property type="molecule type" value="Genomic_DNA"/>
</dbReference>
<name>A0AAD7HYN5_9AGAR</name>
<proteinExistence type="predicted"/>
<organism evidence="2 3">
    <name type="scientific">Mycena metata</name>
    <dbReference type="NCBI Taxonomy" id="1033252"/>
    <lineage>
        <taxon>Eukaryota</taxon>
        <taxon>Fungi</taxon>
        <taxon>Dikarya</taxon>
        <taxon>Basidiomycota</taxon>
        <taxon>Agaricomycotina</taxon>
        <taxon>Agaricomycetes</taxon>
        <taxon>Agaricomycetidae</taxon>
        <taxon>Agaricales</taxon>
        <taxon>Marasmiineae</taxon>
        <taxon>Mycenaceae</taxon>
        <taxon>Mycena</taxon>
    </lineage>
</organism>
<feature type="region of interest" description="Disordered" evidence="1">
    <location>
        <begin position="100"/>
        <end position="136"/>
    </location>
</feature>